<evidence type="ECO:0000259" key="1">
    <source>
        <dbReference type="Pfam" id="PF25840"/>
    </source>
</evidence>
<evidence type="ECO:0000313" key="3">
    <source>
        <dbReference type="EMBL" id="MDQ0360554.1"/>
    </source>
</evidence>
<gene>
    <name evidence="3" type="ORF">J2S15_001299</name>
</gene>
<dbReference type="InterPro" id="IPR008928">
    <property type="entry name" value="6-hairpin_glycosidase_sf"/>
</dbReference>
<accession>A0ABU0E0Z0</accession>
<dbReference type="InterPro" id="IPR058908">
    <property type="entry name" value="P29_C"/>
</dbReference>
<dbReference type="RefSeq" id="WP_307406549.1">
    <property type="nucleotide sequence ID" value="NZ_JAUSUR010000002.1"/>
</dbReference>
<feature type="domain" description="Broad-specificity ulvan lyase C-terminal" evidence="2">
    <location>
        <begin position="360"/>
        <end position="573"/>
    </location>
</feature>
<dbReference type="Pfam" id="PF25840">
    <property type="entry name" value="Ulvan_lyase_N"/>
    <property type="match status" value="1"/>
</dbReference>
<protein>
    <submittedName>
        <fullName evidence="3">Uncharacterized protein</fullName>
    </submittedName>
</protein>
<comment type="caution">
    <text evidence="3">The sequence shown here is derived from an EMBL/GenBank/DDBJ whole genome shotgun (WGS) entry which is preliminary data.</text>
</comment>
<dbReference type="InterPro" id="IPR058907">
    <property type="entry name" value="P29_N"/>
</dbReference>
<reference evidence="3 4" key="1">
    <citation type="submission" date="2023-07" db="EMBL/GenBank/DDBJ databases">
        <title>Genomic Encyclopedia of Type Strains, Phase IV (KMG-IV): sequencing the most valuable type-strain genomes for metagenomic binning, comparative biology and taxonomic classification.</title>
        <authorList>
            <person name="Goeker M."/>
        </authorList>
    </citation>
    <scope>NUCLEOTIDE SEQUENCE [LARGE SCALE GENOMIC DNA]</scope>
    <source>
        <strain evidence="3 4">DSM 16784</strain>
    </source>
</reference>
<dbReference type="SUPFAM" id="SSF48208">
    <property type="entry name" value="Six-hairpin glycosidases"/>
    <property type="match status" value="1"/>
</dbReference>
<dbReference type="Pfam" id="PF25841">
    <property type="entry name" value="Ulvan_lyase_C"/>
    <property type="match status" value="1"/>
</dbReference>
<evidence type="ECO:0000313" key="4">
    <source>
        <dbReference type="Proteomes" id="UP001230220"/>
    </source>
</evidence>
<dbReference type="Proteomes" id="UP001230220">
    <property type="component" value="Unassembled WGS sequence"/>
</dbReference>
<proteinExistence type="predicted"/>
<sequence length="574" mass="66192">MKHEEMICLLKEWCDSLLVYQYNSEKMLSFDGAILCPCCTKVHGRIADLMYPLLVLQQSFPNEGYLDKAIALSKWEERMLSNEDGSYFNDRDKMWKGITVFTIIRYAHIIHYCSSSILEEYKKQWKKRLEKALEYLYMNIDTLGGNVNYTITASEALAWGWKLFHTQKYYDKSKSLYNEAMSYVNQEGLIIGEGSPRRVQTSRGCNAIDIGYNLEESLPALFMCAELLEDENMKEEIVKLFNHHKYFLLDDGGIDNSFGSRNYKWTYWGSKTAKGCNAVLLKIARQYTRPEYEIFVLRNLKLLKNATVNGLLQEGFSDGYDQTCIHMTFTQAMGLADLLVMNLSAKNITTNIHKHNTTSYFQTLNTMIINYCNWRATLTSYDYEYVKEGHTSGGCLSLLKHKTFGLIFVSSMNIYKPIESNNMYALRESSNTCMTPRLEITNKQNVYSQIYDYNALISKKESIITVKTVLTSINQEKGPSAIIRFIFEDKLKISILSEEDMDFIFPFVQINDSISQKENHLFIERNGVTLVAETNGVMSIDKNTIYNPVPGVYARRCKVMIKKNVETEISFSIS</sequence>
<evidence type="ECO:0000259" key="2">
    <source>
        <dbReference type="Pfam" id="PF25841"/>
    </source>
</evidence>
<organism evidence="3 4">
    <name type="scientific">Breznakia pachnodae</name>
    <dbReference type="NCBI Taxonomy" id="265178"/>
    <lineage>
        <taxon>Bacteria</taxon>
        <taxon>Bacillati</taxon>
        <taxon>Bacillota</taxon>
        <taxon>Erysipelotrichia</taxon>
        <taxon>Erysipelotrichales</taxon>
        <taxon>Erysipelotrichaceae</taxon>
        <taxon>Breznakia</taxon>
    </lineage>
</organism>
<dbReference type="EMBL" id="JAUSUR010000002">
    <property type="protein sequence ID" value="MDQ0360554.1"/>
    <property type="molecule type" value="Genomic_DNA"/>
</dbReference>
<keyword evidence="4" id="KW-1185">Reference proteome</keyword>
<name>A0ABU0E0Z0_9FIRM</name>
<feature type="domain" description="Broad-specificity ulvan lyase N-terminal" evidence="1">
    <location>
        <begin position="10"/>
        <end position="352"/>
    </location>
</feature>